<proteinExistence type="predicted"/>
<dbReference type="PANTHER" id="PTHR48098:SF1">
    <property type="entry name" value="DIACYLGLYCEROL ACYLTRANSFERASE_MYCOLYLTRANSFERASE AG85A"/>
    <property type="match status" value="1"/>
</dbReference>
<dbReference type="EMBL" id="CP063213">
    <property type="protein sequence ID" value="QOR46252.1"/>
    <property type="molecule type" value="Genomic_DNA"/>
</dbReference>
<dbReference type="InterPro" id="IPR000801">
    <property type="entry name" value="Esterase-like"/>
</dbReference>
<dbReference type="Pfam" id="PF00756">
    <property type="entry name" value="Esterase"/>
    <property type="match status" value="1"/>
</dbReference>
<dbReference type="SUPFAM" id="SSF53474">
    <property type="entry name" value="alpha/beta-Hydrolases"/>
    <property type="match status" value="1"/>
</dbReference>
<sequence length="362" mass="39230">MDLLNGWVVLATIAVTMIVIVAGFFVVMRPGSGKRRTLRRIVTILVAQVCVLVAAASLINYQFGYFRNHTELWRFLTHEGDTGKIATVPSVPLNELAEQINNGDSSRYRVTWQESDDEGMRQATITGPESAINSQIRTWVPRGFPERGVKYNVMVLLPGTPGSAAAIGPAIGGPRALQEAIDAGKIAPTILITSDMNFGGQIATCADIDGGLKAETWFARDLPKIIQSNFDVSNRPEDWTVVGPSMGGYCAGRLGILHPDVFGNAVWLHGIDMPMEGSLSKVPGVRKAQALSTLAKGADKTANLLFVSSIIDKGTIEDARTVASAVNDPSRVYLDERSEGGHGWVVWIKEFPDVLTWLSKVR</sequence>
<dbReference type="RefSeq" id="WP_193326052.1">
    <property type="nucleotide sequence ID" value="NZ_CP053291.1"/>
</dbReference>
<dbReference type="AlphaFoldDB" id="A0A7M1QVV7"/>
<dbReference type="Proteomes" id="UP000595053">
    <property type="component" value="Chromosome"/>
</dbReference>
<dbReference type="Gene3D" id="3.40.50.1820">
    <property type="entry name" value="alpha/beta hydrolase"/>
    <property type="match status" value="1"/>
</dbReference>
<accession>A0A8A5UFA6</accession>
<dbReference type="PANTHER" id="PTHR48098">
    <property type="entry name" value="ENTEROCHELIN ESTERASE-RELATED"/>
    <property type="match status" value="1"/>
</dbReference>
<evidence type="ECO:0000313" key="2">
    <source>
        <dbReference type="Proteomes" id="UP000595053"/>
    </source>
</evidence>
<accession>A0A7M1QVV7</accession>
<dbReference type="InterPro" id="IPR050583">
    <property type="entry name" value="Mycobacterial_A85_antigen"/>
</dbReference>
<evidence type="ECO:0000313" key="1">
    <source>
        <dbReference type="EMBL" id="QOR46252.1"/>
    </source>
</evidence>
<dbReference type="InterPro" id="IPR029058">
    <property type="entry name" value="AB_hydrolase_fold"/>
</dbReference>
<name>A0A7M1QVV7_9ACTO</name>
<reference evidence="1 2" key="1">
    <citation type="submission" date="2020-10" db="EMBL/GenBank/DDBJ databases">
        <title>Trueperella pecoris sp. nov. isolated from bovine and porcine specimens.</title>
        <authorList>
            <person name="Schoenecker L."/>
            <person name="Schnydrig P."/>
            <person name="Brodard I."/>
            <person name="Thomann A."/>
            <person name="Hemphill A."/>
            <person name="Rodriguez-Campos S."/>
            <person name="Perreten V."/>
            <person name="Jores J."/>
            <person name="Kittl S."/>
        </authorList>
    </citation>
    <scope>NUCLEOTIDE SEQUENCE [LARGE SCALE GENOMIC DNA]</scope>
    <source>
        <strain evidence="1 2">15A0121</strain>
    </source>
</reference>
<gene>
    <name evidence="1" type="ORF">INS88_03355</name>
</gene>
<protein>
    <recommendedName>
        <fullName evidence="3">Esterase</fullName>
    </recommendedName>
</protein>
<keyword evidence="2" id="KW-1185">Reference proteome</keyword>
<dbReference type="GO" id="GO:0016747">
    <property type="term" value="F:acyltransferase activity, transferring groups other than amino-acyl groups"/>
    <property type="evidence" value="ECO:0007669"/>
    <property type="project" value="TreeGrafter"/>
</dbReference>
<evidence type="ECO:0008006" key="3">
    <source>
        <dbReference type="Google" id="ProtNLM"/>
    </source>
</evidence>
<organism evidence="1 2">
    <name type="scientific">Trueperella pecoris</name>
    <dbReference type="NCBI Taxonomy" id="2733571"/>
    <lineage>
        <taxon>Bacteria</taxon>
        <taxon>Bacillati</taxon>
        <taxon>Actinomycetota</taxon>
        <taxon>Actinomycetes</taxon>
        <taxon>Actinomycetales</taxon>
        <taxon>Actinomycetaceae</taxon>
        <taxon>Trueperella</taxon>
    </lineage>
</organism>